<protein>
    <submittedName>
        <fullName evidence="1">Uncharacterized protein</fullName>
    </submittedName>
</protein>
<evidence type="ECO:0000313" key="2">
    <source>
        <dbReference type="Proteomes" id="UP001055811"/>
    </source>
</evidence>
<proteinExistence type="predicted"/>
<name>A0ACB9BIU9_CICIN</name>
<gene>
    <name evidence="1" type="ORF">L2E82_32981</name>
</gene>
<reference evidence="2" key="1">
    <citation type="journal article" date="2022" name="Mol. Ecol. Resour.">
        <title>The genomes of chicory, endive, great burdock and yacon provide insights into Asteraceae palaeo-polyploidization history and plant inulin production.</title>
        <authorList>
            <person name="Fan W."/>
            <person name="Wang S."/>
            <person name="Wang H."/>
            <person name="Wang A."/>
            <person name="Jiang F."/>
            <person name="Liu H."/>
            <person name="Zhao H."/>
            <person name="Xu D."/>
            <person name="Zhang Y."/>
        </authorList>
    </citation>
    <scope>NUCLEOTIDE SEQUENCE [LARGE SCALE GENOMIC DNA]</scope>
    <source>
        <strain evidence="2">cv. Punajuju</strain>
    </source>
</reference>
<comment type="caution">
    <text evidence="1">The sequence shown here is derived from an EMBL/GenBank/DDBJ whole genome shotgun (WGS) entry which is preliminary data.</text>
</comment>
<evidence type="ECO:0000313" key="1">
    <source>
        <dbReference type="EMBL" id="KAI3721961.1"/>
    </source>
</evidence>
<keyword evidence="2" id="KW-1185">Reference proteome</keyword>
<organism evidence="1 2">
    <name type="scientific">Cichorium intybus</name>
    <name type="common">Chicory</name>
    <dbReference type="NCBI Taxonomy" id="13427"/>
    <lineage>
        <taxon>Eukaryota</taxon>
        <taxon>Viridiplantae</taxon>
        <taxon>Streptophyta</taxon>
        <taxon>Embryophyta</taxon>
        <taxon>Tracheophyta</taxon>
        <taxon>Spermatophyta</taxon>
        <taxon>Magnoliopsida</taxon>
        <taxon>eudicotyledons</taxon>
        <taxon>Gunneridae</taxon>
        <taxon>Pentapetalae</taxon>
        <taxon>asterids</taxon>
        <taxon>campanulids</taxon>
        <taxon>Asterales</taxon>
        <taxon>Asteraceae</taxon>
        <taxon>Cichorioideae</taxon>
        <taxon>Cichorieae</taxon>
        <taxon>Cichoriinae</taxon>
        <taxon>Cichorium</taxon>
    </lineage>
</organism>
<dbReference type="Proteomes" id="UP001055811">
    <property type="component" value="Linkage Group LG06"/>
</dbReference>
<accession>A0ACB9BIU9</accession>
<reference evidence="1 2" key="2">
    <citation type="journal article" date="2022" name="Mol. Ecol. Resour.">
        <title>The genomes of chicory, endive, great burdock and yacon provide insights into Asteraceae paleo-polyploidization history and plant inulin production.</title>
        <authorList>
            <person name="Fan W."/>
            <person name="Wang S."/>
            <person name="Wang H."/>
            <person name="Wang A."/>
            <person name="Jiang F."/>
            <person name="Liu H."/>
            <person name="Zhao H."/>
            <person name="Xu D."/>
            <person name="Zhang Y."/>
        </authorList>
    </citation>
    <scope>NUCLEOTIDE SEQUENCE [LARGE SCALE GENOMIC DNA]</scope>
    <source>
        <strain evidence="2">cv. Punajuju</strain>
        <tissue evidence="1">Leaves</tissue>
    </source>
</reference>
<dbReference type="EMBL" id="CM042014">
    <property type="protein sequence ID" value="KAI3721961.1"/>
    <property type="molecule type" value="Genomic_DNA"/>
</dbReference>
<sequence length="166" mass="18113">MTPTFDQLLDVFYNNLEDPIAPGLCINFTGIKELQLGMNYFNAKIPPEFENCSSLEHLCLDANLGGNFTRGNTTGGESIYGNKFADENFIKKYTGLGILYMANSGPNTNESQFFICIAKTKWLDGKHVVFGKVVEGMYVVKVVEKVGSGSGSTSRLVAVVDCGQLC</sequence>